<feature type="compositionally biased region" description="Basic residues" evidence="1">
    <location>
        <begin position="46"/>
        <end position="56"/>
    </location>
</feature>
<dbReference type="Proteomes" id="UP000652761">
    <property type="component" value="Unassembled WGS sequence"/>
</dbReference>
<evidence type="ECO:0000313" key="2">
    <source>
        <dbReference type="EMBL" id="MQL87188.1"/>
    </source>
</evidence>
<evidence type="ECO:0000256" key="1">
    <source>
        <dbReference type="SAM" id="MobiDB-lite"/>
    </source>
</evidence>
<reference evidence="2" key="1">
    <citation type="submission" date="2017-07" db="EMBL/GenBank/DDBJ databases">
        <title>Taro Niue Genome Assembly and Annotation.</title>
        <authorList>
            <person name="Atibalentja N."/>
            <person name="Keating K."/>
            <person name="Fields C.J."/>
        </authorList>
    </citation>
    <scope>NUCLEOTIDE SEQUENCE</scope>
    <source>
        <strain evidence="2">Niue_2</strain>
        <tissue evidence="2">Leaf</tissue>
    </source>
</reference>
<name>A0A843UUI6_COLES</name>
<feature type="compositionally biased region" description="Polar residues" evidence="1">
    <location>
        <begin position="1"/>
        <end position="13"/>
    </location>
</feature>
<feature type="compositionally biased region" description="Basic residues" evidence="1">
    <location>
        <begin position="26"/>
        <end position="35"/>
    </location>
</feature>
<keyword evidence="3" id="KW-1185">Reference proteome</keyword>
<gene>
    <name evidence="2" type="ORF">Taro_019732</name>
</gene>
<dbReference type="AlphaFoldDB" id="A0A843UUI6"/>
<accession>A0A843UUI6</accession>
<dbReference type="EMBL" id="NMUH01000959">
    <property type="protein sequence ID" value="MQL87188.1"/>
    <property type="molecule type" value="Genomic_DNA"/>
</dbReference>
<proteinExistence type="predicted"/>
<organism evidence="2 3">
    <name type="scientific">Colocasia esculenta</name>
    <name type="common">Wild taro</name>
    <name type="synonym">Arum esculentum</name>
    <dbReference type="NCBI Taxonomy" id="4460"/>
    <lineage>
        <taxon>Eukaryota</taxon>
        <taxon>Viridiplantae</taxon>
        <taxon>Streptophyta</taxon>
        <taxon>Embryophyta</taxon>
        <taxon>Tracheophyta</taxon>
        <taxon>Spermatophyta</taxon>
        <taxon>Magnoliopsida</taxon>
        <taxon>Liliopsida</taxon>
        <taxon>Araceae</taxon>
        <taxon>Aroideae</taxon>
        <taxon>Colocasieae</taxon>
        <taxon>Colocasia</taxon>
    </lineage>
</organism>
<feature type="non-terminal residue" evidence="2">
    <location>
        <position position="1"/>
    </location>
</feature>
<feature type="compositionally biased region" description="Basic and acidic residues" evidence="1">
    <location>
        <begin position="16"/>
        <end position="25"/>
    </location>
</feature>
<protein>
    <submittedName>
        <fullName evidence="2">Uncharacterized protein</fullName>
    </submittedName>
</protein>
<sequence length="56" mass="6461">MKTGSSVSTQSMASHVRQEPRDFWKKGGRAGKRHLHPEEQSSTANGRRRRRREGTR</sequence>
<evidence type="ECO:0000313" key="3">
    <source>
        <dbReference type="Proteomes" id="UP000652761"/>
    </source>
</evidence>
<comment type="caution">
    <text evidence="2">The sequence shown here is derived from an EMBL/GenBank/DDBJ whole genome shotgun (WGS) entry which is preliminary data.</text>
</comment>
<feature type="region of interest" description="Disordered" evidence="1">
    <location>
        <begin position="1"/>
        <end position="56"/>
    </location>
</feature>